<dbReference type="PANTHER" id="PTHR46733">
    <property type="entry name" value="26.5 KDA HEAT SHOCK PROTEIN, MITOCHONDRIAL"/>
    <property type="match status" value="1"/>
</dbReference>
<accession>A0A8T2T8X6</accession>
<dbReference type="InterPro" id="IPR002068">
    <property type="entry name" value="A-crystallin/Hsp20_dom"/>
</dbReference>
<keyword evidence="6" id="KW-1185">Reference proteome</keyword>
<dbReference type="InterPro" id="IPR044587">
    <property type="entry name" value="HSP21-like"/>
</dbReference>
<evidence type="ECO:0000256" key="3">
    <source>
        <dbReference type="RuleBase" id="RU003616"/>
    </source>
</evidence>
<protein>
    <recommendedName>
        <fullName evidence="4">SHSP domain-containing protein</fullName>
    </recommendedName>
</protein>
<sequence length="177" mass="19986">MRLLCMMVSKAKNERSLAVPGKELSPREIEGGPTLHFQWNPTSLFLQPMSLMQMLDTADRVFPSMEATSTDGLRNRTPWDIVEEENCFKLRMDMPGINKNDVKLSVEDGELLVRAEHVVEEGEDDWSARSHGSYSGRIDLPETVDVGNIKAEMKDGVLKILAPKVEVVKQKHEVHVE</sequence>
<organism evidence="5 6">
    <name type="scientific">Ceratopteris richardii</name>
    <name type="common">Triangle waterfern</name>
    <dbReference type="NCBI Taxonomy" id="49495"/>
    <lineage>
        <taxon>Eukaryota</taxon>
        <taxon>Viridiplantae</taxon>
        <taxon>Streptophyta</taxon>
        <taxon>Embryophyta</taxon>
        <taxon>Tracheophyta</taxon>
        <taxon>Polypodiopsida</taxon>
        <taxon>Polypodiidae</taxon>
        <taxon>Polypodiales</taxon>
        <taxon>Pteridineae</taxon>
        <taxon>Pteridaceae</taxon>
        <taxon>Parkerioideae</taxon>
        <taxon>Ceratopteris</taxon>
    </lineage>
</organism>
<dbReference type="EMBL" id="CM035419">
    <property type="protein sequence ID" value="KAH7415960.1"/>
    <property type="molecule type" value="Genomic_DNA"/>
</dbReference>
<evidence type="ECO:0000256" key="2">
    <source>
        <dbReference type="PROSITE-ProRule" id="PRU00285"/>
    </source>
</evidence>
<evidence type="ECO:0000259" key="4">
    <source>
        <dbReference type="PROSITE" id="PS01031"/>
    </source>
</evidence>
<feature type="domain" description="SHSP" evidence="4">
    <location>
        <begin position="70"/>
        <end position="177"/>
    </location>
</feature>
<keyword evidence="1" id="KW-0346">Stress response</keyword>
<dbReference type="Gene3D" id="2.60.40.790">
    <property type="match status" value="1"/>
</dbReference>
<comment type="caution">
    <text evidence="5">The sequence shown here is derived from an EMBL/GenBank/DDBJ whole genome shotgun (WGS) entry which is preliminary data.</text>
</comment>
<evidence type="ECO:0000313" key="5">
    <source>
        <dbReference type="EMBL" id="KAH7415960.1"/>
    </source>
</evidence>
<dbReference type="PANTHER" id="PTHR46733:SF4">
    <property type="entry name" value="HEAT SHOCK PROTEIN 21, CHLOROPLASTIC"/>
    <property type="match status" value="1"/>
</dbReference>
<gene>
    <name evidence="5" type="ORF">KP509_14G068700</name>
</gene>
<dbReference type="Pfam" id="PF00011">
    <property type="entry name" value="HSP20"/>
    <property type="match status" value="1"/>
</dbReference>
<dbReference type="InterPro" id="IPR008978">
    <property type="entry name" value="HSP20-like_chaperone"/>
</dbReference>
<dbReference type="AlphaFoldDB" id="A0A8T2T8X6"/>
<dbReference type="CDD" id="cd06464">
    <property type="entry name" value="ACD_sHsps-like"/>
    <property type="match status" value="1"/>
</dbReference>
<dbReference type="PROSITE" id="PS01031">
    <property type="entry name" value="SHSP"/>
    <property type="match status" value="1"/>
</dbReference>
<dbReference type="SUPFAM" id="SSF49764">
    <property type="entry name" value="HSP20-like chaperones"/>
    <property type="match status" value="1"/>
</dbReference>
<name>A0A8T2T8X6_CERRI</name>
<reference evidence="5" key="1">
    <citation type="submission" date="2021-08" db="EMBL/GenBank/DDBJ databases">
        <title>WGS assembly of Ceratopteris richardii.</title>
        <authorList>
            <person name="Marchant D.B."/>
            <person name="Chen G."/>
            <person name="Jenkins J."/>
            <person name="Shu S."/>
            <person name="Leebens-Mack J."/>
            <person name="Grimwood J."/>
            <person name="Schmutz J."/>
            <person name="Soltis P."/>
            <person name="Soltis D."/>
            <person name="Chen Z.-H."/>
        </authorList>
    </citation>
    <scope>NUCLEOTIDE SEQUENCE</scope>
    <source>
        <strain evidence="5">Whitten #5841</strain>
        <tissue evidence="5">Leaf</tissue>
    </source>
</reference>
<evidence type="ECO:0000313" key="6">
    <source>
        <dbReference type="Proteomes" id="UP000825935"/>
    </source>
</evidence>
<dbReference type="Proteomes" id="UP000825935">
    <property type="component" value="Chromosome 14"/>
</dbReference>
<dbReference type="OrthoDB" id="1431247at2759"/>
<evidence type="ECO:0000256" key="1">
    <source>
        <dbReference type="ARBA" id="ARBA00023016"/>
    </source>
</evidence>
<comment type="similarity">
    <text evidence="2 3">Belongs to the small heat shock protein (HSP20) family.</text>
</comment>
<dbReference type="GO" id="GO:0009408">
    <property type="term" value="P:response to heat"/>
    <property type="evidence" value="ECO:0007669"/>
    <property type="project" value="InterPro"/>
</dbReference>
<proteinExistence type="inferred from homology"/>